<keyword evidence="2" id="KW-1185">Reference proteome</keyword>
<accession>A0ABW6KII8</accession>
<proteinExistence type="predicted"/>
<dbReference type="Proteomes" id="UP001601059">
    <property type="component" value="Unassembled WGS sequence"/>
</dbReference>
<name>A0ABW6KII8_9BACI</name>
<dbReference type="EMBL" id="JBIACK010000022">
    <property type="protein sequence ID" value="MFE8703996.1"/>
    <property type="molecule type" value="Genomic_DNA"/>
</dbReference>
<gene>
    <name evidence="1" type="ORF">ACFYKX_25840</name>
</gene>
<comment type="caution">
    <text evidence="1">The sequence shown here is derived from an EMBL/GenBank/DDBJ whole genome shotgun (WGS) entry which is preliminary data.</text>
</comment>
<sequence>MLIKIDDAKNNLKEHVQIIKNTMNEELQGYDLYFLSSLLFSKVDVSLDSIIYYVNFGKFIKDGDPIELNA</sequence>
<dbReference type="RefSeq" id="WP_389364990.1">
    <property type="nucleotide sequence ID" value="NZ_JBIACK010000022.1"/>
</dbReference>
<protein>
    <submittedName>
        <fullName evidence="1">Uncharacterized protein</fullName>
    </submittedName>
</protein>
<evidence type="ECO:0000313" key="2">
    <source>
        <dbReference type="Proteomes" id="UP001601059"/>
    </source>
</evidence>
<reference evidence="1 2" key="1">
    <citation type="submission" date="2024-08" db="EMBL/GenBank/DDBJ databases">
        <title>Two novel Cytobacillus novel species.</title>
        <authorList>
            <person name="Liu G."/>
        </authorList>
    </citation>
    <scope>NUCLEOTIDE SEQUENCE [LARGE SCALE GENOMIC DNA]</scope>
    <source>
        <strain evidence="1 2">FJAT-54145</strain>
    </source>
</reference>
<organism evidence="1 2">
    <name type="scientific">Cytobacillus spartinae</name>
    <dbReference type="NCBI Taxonomy" id="3299023"/>
    <lineage>
        <taxon>Bacteria</taxon>
        <taxon>Bacillati</taxon>
        <taxon>Bacillota</taxon>
        <taxon>Bacilli</taxon>
        <taxon>Bacillales</taxon>
        <taxon>Bacillaceae</taxon>
        <taxon>Cytobacillus</taxon>
    </lineage>
</organism>
<evidence type="ECO:0000313" key="1">
    <source>
        <dbReference type="EMBL" id="MFE8703996.1"/>
    </source>
</evidence>